<proteinExistence type="inferred from homology"/>
<dbReference type="Proteomes" id="UP000598996">
    <property type="component" value="Unassembled WGS sequence"/>
</dbReference>
<evidence type="ECO:0000256" key="3">
    <source>
        <dbReference type="ARBA" id="ARBA00023125"/>
    </source>
</evidence>
<reference evidence="7 8" key="1">
    <citation type="submission" date="2021-01" db="EMBL/GenBank/DDBJ databases">
        <title>Actinoplanes sp. nov. LDG1-01 isolated from lichen.</title>
        <authorList>
            <person name="Saeng-In P."/>
            <person name="Phongsopitanun W."/>
            <person name="Kanchanasin P."/>
            <person name="Yuki M."/>
            <person name="Kudo T."/>
            <person name="Ohkuma M."/>
            <person name="Tanasupawat S."/>
        </authorList>
    </citation>
    <scope>NUCLEOTIDE SEQUENCE [LARGE SCALE GENOMIC DNA]</scope>
    <source>
        <strain evidence="7 8">LDG1-01</strain>
    </source>
</reference>
<accession>A0ABS1W4Q5</accession>
<evidence type="ECO:0000256" key="2">
    <source>
        <dbReference type="ARBA" id="ARBA00023015"/>
    </source>
</evidence>
<dbReference type="InterPro" id="IPR036390">
    <property type="entry name" value="WH_DNA-bd_sf"/>
</dbReference>
<dbReference type="PANTHER" id="PTHR30346:SF0">
    <property type="entry name" value="HCA OPERON TRANSCRIPTIONAL ACTIVATOR HCAR"/>
    <property type="match status" value="1"/>
</dbReference>
<dbReference type="InterPro" id="IPR000847">
    <property type="entry name" value="LysR_HTH_N"/>
</dbReference>
<dbReference type="CDD" id="cd08414">
    <property type="entry name" value="PBP2_LTTR_aromatics_like"/>
    <property type="match status" value="1"/>
</dbReference>
<dbReference type="PROSITE" id="PS50931">
    <property type="entry name" value="HTH_LYSR"/>
    <property type="match status" value="1"/>
</dbReference>
<feature type="compositionally biased region" description="Basic and acidic residues" evidence="5">
    <location>
        <begin position="289"/>
        <end position="300"/>
    </location>
</feature>
<feature type="region of interest" description="Disordered" evidence="5">
    <location>
        <begin position="289"/>
        <end position="332"/>
    </location>
</feature>
<keyword evidence="8" id="KW-1185">Reference proteome</keyword>
<comment type="similarity">
    <text evidence="1">Belongs to the LysR transcriptional regulatory family.</text>
</comment>
<dbReference type="EMBL" id="JAENHO010000021">
    <property type="protein sequence ID" value="MBL7261668.1"/>
    <property type="molecule type" value="Genomic_DNA"/>
</dbReference>
<dbReference type="PRINTS" id="PR00039">
    <property type="entry name" value="HTHLYSR"/>
</dbReference>
<keyword evidence="2" id="KW-0805">Transcription regulation</keyword>
<keyword evidence="4" id="KW-0804">Transcription</keyword>
<dbReference type="Pfam" id="PF03466">
    <property type="entry name" value="LysR_substrate"/>
    <property type="match status" value="1"/>
</dbReference>
<sequence length="332" mass="36464">MTDDADLDLRLVHAFTVVAEHRHFGRAAEALHTTQPSLTRQIGRLEQQMGARLLDRSPRGTTLSEAGEIFLPLARSLLRAAGQAKIRTRAAAQPSRITIGRTMNLIVTSAVAELRRRHPDAEVRTVHLDWNEPRPALLDHRVDVALTRLPLRTEGLQVTVLYDEPRVLLVPEGHRLAGKESVTLDDIADEPMPRADDPEWNAVWRVDPRPGGRPAPGGPLLRHAEDKAELVAAGEAVAIIPAGEYVSRLRPGLTTVPLAGVDPAHVVLATRAGDRGRLVSAFRKLVTDHVRDSSPSRDDVAGAAGQAERLDRREDQQDRQHDEGDPERVTHA</sequence>
<dbReference type="Pfam" id="PF00126">
    <property type="entry name" value="HTH_1"/>
    <property type="match status" value="1"/>
</dbReference>
<gene>
    <name evidence="7" type="ORF">JKJ07_46065</name>
</gene>
<evidence type="ECO:0000256" key="1">
    <source>
        <dbReference type="ARBA" id="ARBA00009437"/>
    </source>
</evidence>
<protein>
    <submittedName>
        <fullName evidence="7">LysR family transcriptional regulator</fullName>
    </submittedName>
</protein>
<feature type="compositionally biased region" description="Basic and acidic residues" evidence="5">
    <location>
        <begin position="308"/>
        <end position="332"/>
    </location>
</feature>
<evidence type="ECO:0000256" key="4">
    <source>
        <dbReference type="ARBA" id="ARBA00023163"/>
    </source>
</evidence>
<evidence type="ECO:0000259" key="6">
    <source>
        <dbReference type="PROSITE" id="PS50931"/>
    </source>
</evidence>
<name>A0ABS1W4Q5_9ACTN</name>
<evidence type="ECO:0000313" key="7">
    <source>
        <dbReference type="EMBL" id="MBL7261668.1"/>
    </source>
</evidence>
<dbReference type="PANTHER" id="PTHR30346">
    <property type="entry name" value="TRANSCRIPTIONAL DUAL REGULATOR HCAR-RELATED"/>
    <property type="match status" value="1"/>
</dbReference>
<dbReference type="SUPFAM" id="SSF53850">
    <property type="entry name" value="Periplasmic binding protein-like II"/>
    <property type="match status" value="1"/>
</dbReference>
<organism evidence="7 8">
    <name type="scientific">Paractinoplanes lichenicola</name>
    <dbReference type="NCBI Taxonomy" id="2802976"/>
    <lineage>
        <taxon>Bacteria</taxon>
        <taxon>Bacillati</taxon>
        <taxon>Actinomycetota</taxon>
        <taxon>Actinomycetes</taxon>
        <taxon>Micromonosporales</taxon>
        <taxon>Micromonosporaceae</taxon>
        <taxon>Paractinoplanes</taxon>
    </lineage>
</organism>
<dbReference type="Gene3D" id="3.40.190.10">
    <property type="entry name" value="Periplasmic binding protein-like II"/>
    <property type="match status" value="2"/>
</dbReference>
<feature type="domain" description="HTH lysR-type" evidence="6">
    <location>
        <begin position="7"/>
        <end position="64"/>
    </location>
</feature>
<dbReference type="Gene3D" id="1.10.10.10">
    <property type="entry name" value="Winged helix-like DNA-binding domain superfamily/Winged helix DNA-binding domain"/>
    <property type="match status" value="1"/>
</dbReference>
<dbReference type="InterPro" id="IPR036388">
    <property type="entry name" value="WH-like_DNA-bd_sf"/>
</dbReference>
<comment type="caution">
    <text evidence="7">The sequence shown here is derived from an EMBL/GenBank/DDBJ whole genome shotgun (WGS) entry which is preliminary data.</text>
</comment>
<dbReference type="InterPro" id="IPR005119">
    <property type="entry name" value="LysR_subst-bd"/>
</dbReference>
<evidence type="ECO:0000313" key="8">
    <source>
        <dbReference type="Proteomes" id="UP000598996"/>
    </source>
</evidence>
<dbReference type="SUPFAM" id="SSF46785">
    <property type="entry name" value="Winged helix' DNA-binding domain"/>
    <property type="match status" value="1"/>
</dbReference>
<evidence type="ECO:0000256" key="5">
    <source>
        <dbReference type="SAM" id="MobiDB-lite"/>
    </source>
</evidence>
<keyword evidence="3" id="KW-0238">DNA-binding</keyword>